<comment type="similarity">
    <text evidence="12">Belongs to the class-I aminoacyl-tRNA synthetase family.</text>
</comment>
<evidence type="ECO:0000256" key="3">
    <source>
        <dbReference type="ARBA" id="ARBA00012838"/>
    </source>
</evidence>
<dbReference type="KEGG" id="hcr:X271_00597"/>
<proteinExistence type="inferred from homology"/>
<evidence type="ECO:0000256" key="11">
    <source>
        <dbReference type="ARBA" id="ARBA00030904"/>
    </source>
</evidence>
<evidence type="ECO:0000256" key="9">
    <source>
        <dbReference type="ARBA" id="ARBA00022917"/>
    </source>
</evidence>
<dbReference type="PANTHER" id="PTHR43326:SF1">
    <property type="entry name" value="METHIONINE--TRNA LIGASE, MITOCHONDRIAL"/>
    <property type="match status" value="1"/>
</dbReference>
<dbReference type="AlphaFoldDB" id="W8GGF0"/>
<dbReference type="OrthoDB" id="9810191at2"/>
<gene>
    <name evidence="14" type="primary">metG</name>
    <name evidence="14" type="ORF">X271_00597</name>
</gene>
<dbReference type="SUPFAM" id="SSF52374">
    <property type="entry name" value="Nucleotidylyl transferase"/>
    <property type="match status" value="1"/>
</dbReference>
<evidence type="ECO:0000256" key="7">
    <source>
        <dbReference type="ARBA" id="ARBA00022741"/>
    </source>
</evidence>
<dbReference type="PROSITE" id="PS00178">
    <property type="entry name" value="AA_TRNA_LIGASE_I"/>
    <property type="match status" value="1"/>
</dbReference>
<dbReference type="GO" id="GO:0004825">
    <property type="term" value="F:methionine-tRNA ligase activity"/>
    <property type="evidence" value="ECO:0007669"/>
    <property type="project" value="UniProtKB-EC"/>
</dbReference>
<dbReference type="Gene3D" id="3.40.50.620">
    <property type="entry name" value="HUPs"/>
    <property type="match status" value="1"/>
</dbReference>
<dbReference type="GO" id="GO:0005737">
    <property type="term" value="C:cytoplasm"/>
    <property type="evidence" value="ECO:0007669"/>
    <property type="project" value="UniProtKB-SubCell"/>
</dbReference>
<dbReference type="InterPro" id="IPR033911">
    <property type="entry name" value="MetRS_core"/>
</dbReference>
<dbReference type="InterPro" id="IPR015413">
    <property type="entry name" value="Methionyl/Leucyl_tRNA_Synth"/>
</dbReference>
<reference evidence="14 15" key="1">
    <citation type="journal article" date="2014" name="Genome Biol. Evol.">
        <title>Phylogenomics of "Candidatus Hepatoplasma crinochetorum," a Lineage of Mollicutes Associated with Noninsect Arthropods.</title>
        <authorList>
            <person name="Leclercq S."/>
            <person name="Dittmer J."/>
            <person name="Bouchon D."/>
            <person name="Cordaux R."/>
        </authorList>
    </citation>
    <scope>NUCLEOTIDE SEQUENCE [LARGE SCALE GENOMIC DNA]</scope>
    <source>
        <strain evidence="14 15">Av</strain>
    </source>
</reference>
<evidence type="ECO:0000256" key="1">
    <source>
        <dbReference type="ARBA" id="ARBA00003314"/>
    </source>
</evidence>
<comment type="function">
    <text evidence="1">Is required not only for elongation of protein synthesis but also for the initiation of all mRNA translation through initiator tRNA(fMet) aminoacylation.</text>
</comment>
<protein>
    <recommendedName>
        <fullName evidence="4">Methionine--tRNA ligase</fullName>
        <ecNumber evidence="3">6.1.1.10</ecNumber>
    </recommendedName>
    <alternativeName>
        <fullName evidence="11">Methionyl-tRNA synthetase</fullName>
    </alternativeName>
</protein>
<keyword evidence="10 12" id="KW-0030">Aminoacyl-tRNA synthetase</keyword>
<evidence type="ECO:0000256" key="6">
    <source>
        <dbReference type="ARBA" id="ARBA00022598"/>
    </source>
</evidence>
<evidence type="ECO:0000256" key="4">
    <source>
        <dbReference type="ARBA" id="ARBA00018753"/>
    </source>
</evidence>
<evidence type="ECO:0000256" key="12">
    <source>
        <dbReference type="RuleBase" id="RU363039"/>
    </source>
</evidence>
<dbReference type="InterPro" id="IPR009080">
    <property type="entry name" value="tRNAsynth_Ia_anticodon-bd"/>
</dbReference>
<keyword evidence="6 12" id="KW-0436">Ligase</keyword>
<organism evidence="14 15">
    <name type="scientific">Candidatus Hepatoplasma crinochetorum Av</name>
    <dbReference type="NCBI Taxonomy" id="1427984"/>
    <lineage>
        <taxon>Bacteria</taxon>
        <taxon>Bacillati</taxon>
        <taxon>Mycoplasmatota</taxon>
        <taxon>Mollicutes</taxon>
        <taxon>Candidatus Hepatoplasmataceae</taxon>
        <taxon>Candidatus Hepatoplasma</taxon>
    </lineage>
</organism>
<evidence type="ECO:0000256" key="5">
    <source>
        <dbReference type="ARBA" id="ARBA00022490"/>
    </source>
</evidence>
<dbReference type="Proteomes" id="UP000019450">
    <property type="component" value="Chromosome"/>
</dbReference>
<dbReference type="GO" id="GO:0005524">
    <property type="term" value="F:ATP binding"/>
    <property type="evidence" value="ECO:0007669"/>
    <property type="project" value="UniProtKB-KW"/>
</dbReference>
<keyword evidence="15" id="KW-1185">Reference proteome</keyword>
<comment type="subcellular location">
    <subcellularLocation>
        <location evidence="2">Cytoplasm</location>
    </subcellularLocation>
</comment>
<dbReference type="GO" id="GO:0006431">
    <property type="term" value="P:methionyl-tRNA aminoacylation"/>
    <property type="evidence" value="ECO:0007669"/>
    <property type="project" value="InterPro"/>
</dbReference>
<dbReference type="HOGENOM" id="CLU_009710_9_2_14"/>
<dbReference type="NCBIfam" id="TIGR00398">
    <property type="entry name" value="metG"/>
    <property type="match status" value="1"/>
</dbReference>
<dbReference type="FunFam" id="2.170.220.10:FF:000003">
    <property type="entry name" value="Methionine--tRNA ligase"/>
    <property type="match status" value="1"/>
</dbReference>
<keyword evidence="7 12" id="KW-0547">Nucleotide-binding</keyword>
<dbReference type="RefSeq" id="WP_025208969.1">
    <property type="nucleotide sequence ID" value="NZ_CP006932.1"/>
</dbReference>
<dbReference type="EMBL" id="CP006932">
    <property type="protein sequence ID" value="AHK22683.1"/>
    <property type="molecule type" value="Genomic_DNA"/>
</dbReference>
<keyword evidence="8 12" id="KW-0067">ATP-binding</keyword>
<dbReference type="InterPro" id="IPR014729">
    <property type="entry name" value="Rossmann-like_a/b/a_fold"/>
</dbReference>
<feature type="domain" description="Methionyl/Leucyl tRNA synthetase" evidence="13">
    <location>
        <begin position="155"/>
        <end position="363"/>
    </location>
</feature>
<dbReference type="STRING" id="1427984.X271_00597"/>
<name>W8GGF0_9MOLU</name>
<dbReference type="EC" id="6.1.1.10" evidence="3"/>
<accession>W8GGF0</accession>
<dbReference type="CDD" id="cd07957">
    <property type="entry name" value="Anticodon_Ia_Met"/>
    <property type="match status" value="1"/>
</dbReference>
<evidence type="ECO:0000256" key="2">
    <source>
        <dbReference type="ARBA" id="ARBA00004496"/>
    </source>
</evidence>
<evidence type="ECO:0000256" key="8">
    <source>
        <dbReference type="ARBA" id="ARBA00022840"/>
    </source>
</evidence>
<evidence type="ECO:0000313" key="14">
    <source>
        <dbReference type="EMBL" id="AHK22683.1"/>
    </source>
</evidence>
<dbReference type="Gene3D" id="1.10.730.10">
    <property type="entry name" value="Isoleucyl-tRNA Synthetase, Domain 1"/>
    <property type="match status" value="1"/>
</dbReference>
<evidence type="ECO:0000256" key="10">
    <source>
        <dbReference type="ARBA" id="ARBA00023146"/>
    </source>
</evidence>
<dbReference type="InterPro" id="IPR001412">
    <property type="entry name" value="aa-tRNA-synth_I_CS"/>
</dbReference>
<sequence>MKKIFITTPIYYPNNNLHIGHAYTTILADTYKRYKKMQGYEVFFLTGSDEHGQKIAEKALEENKKPKEYVDKIIENFKILWKKLNIEYDFFIRTTDNYHQKYIQNTFVNLLSKNYIYKDNYKGLYCKYDETFFTKNQVLEGNVCPECKRKLIYLEEESYFLKVSIFKKWIIDKLKNTNLLSPNYFTKELINNFLNDSFLDLSITRTSIDWGIKVPNDHKHVIYVWFDALLNYLSVFKTKESKYEIEDIWSKQSEWEIIQLIGKEITRFHAIYWPIILKMKNYRLPKIIAHGWLITDQGDKMSKSKNNSIDPIKLLKKYQSDEIRFYLLNNIKLGDDGKFSEKLLIKTINGILVNKYSNLVARTDNMIRKYNNGYIPKKIIETKSEKNLEREILKLENNYYKYMDNFSINDAIDQLIKYTDILNKYIEEKEPWKEKNQEYLNTILNFLINNIYKLSYLFSPFLPNSFKKVNMWLNDKDFSKKINKLDFLFKRIKD</sequence>
<evidence type="ECO:0000313" key="15">
    <source>
        <dbReference type="Proteomes" id="UP000019450"/>
    </source>
</evidence>
<dbReference type="InterPro" id="IPR023457">
    <property type="entry name" value="Met-tRNA_synth_2"/>
</dbReference>
<feature type="domain" description="Methionyl/Leucyl tRNA synthetase" evidence="13">
    <location>
        <begin position="4"/>
        <end position="149"/>
    </location>
</feature>
<dbReference type="SUPFAM" id="SSF47323">
    <property type="entry name" value="Anticodon-binding domain of a subclass of class I aminoacyl-tRNA synthetases"/>
    <property type="match status" value="1"/>
</dbReference>
<dbReference type="CDD" id="cd00814">
    <property type="entry name" value="MetRS_core"/>
    <property type="match status" value="1"/>
</dbReference>
<dbReference type="InterPro" id="IPR041872">
    <property type="entry name" value="Anticodon_Met"/>
</dbReference>
<dbReference type="PATRIC" id="fig|1427984.3.peg.561"/>
<dbReference type="Gene3D" id="2.170.220.10">
    <property type="match status" value="1"/>
</dbReference>
<keyword evidence="9 12" id="KW-0648">Protein biosynthesis</keyword>
<dbReference type="Pfam" id="PF09334">
    <property type="entry name" value="tRNA-synt_1g"/>
    <property type="match status" value="2"/>
</dbReference>
<keyword evidence="5" id="KW-0963">Cytoplasm</keyword>
<dbReference type="PRINTS" id="PR01041">
    <property type="entry name" value="TRNASYNTHMET"/>
</dbReference>
<dbReference type="PANTHER" id="PTHR43326">
    <property type="entry name" value="METHIONYL-TRNA SYNTHETASE"/>
    <property type="match status" value="1"/>
</dbReference>
<dbReference type="eggNOG" id="COG0143">
    <property type="taxonomic scope" value="Bacteria"/>
</dbReference>
<evidence type="ECO:0000259" key="13">
    <source>
        <dbReference type="Pfam" id="PF09334"/>
    </source>
</evidence>
<dbReference type="InterPro" id="IPR014758">
    <property type="entry name" value="Met-tRNA_synth"/>
</dbReference>